<dbReference type="PROSITE" id="PS50893">
    <property type="entry name" value="ABC_TRANSPORTER_2"/>
    <property type="match status" value="1"/>
</dbReference>
<keyword evidence="11" id="KW-1185">Reference proteome</keyword>
<dbReference type="InParanoid" id="F8AC18"/>
<dbReference type="PROSITE" id="PS00211">
    <property type="entry name" value="ABC_TRANSPORTER_1"/>
    <property type="match status" value="1"/>
</dbReference>
<dbReference type="PANTHER" id="PTHR43394">
    <property type="entry name" value="ATP-DEPENDENT PERMEASE MDL1, MITOCHONDRIAL"/>
    <property type="match status" value="1"/>
</dbReference>
<dbReference type="GO" id="GO:0005886">
    <property type="term" value="C:plasma membrane"/>
    <property type="evidence" value="ECO:0007669"/>
    <property type="project" value="UniProtKB-SubCell"/>
</dbReference>
<reference evidence="10 11" key="2">
    <citation type="journal article" date="2012" name="Stand. Genomic Sci.">
        <title>Complete genome sequence of the thermophilic sulfate-reducing ocean bacterium Thermodesulfatator indicus type strain (CIR29812(T)).</title>
        <authorList>
            <person name="Anderson I."/>
            <person name="Saunders E."/>
            <person name="Lapidus A."/>
            <person name="Nolan M."/>
            <person name="Lucas S."/>
            <person name="Tice H."/>
            <person name="Del Rio T.G."/>
            <person name="Cheng J.F."/>
            <person name="Han C."/>
            <person name="Tapia R."/>
            <person name="Goodwin L.A."/>
            <person name="Pitluck S."/>
            <person name="Liolios K."/>
            <person name="Mavromatis K."/>
            <person name="Pagani I."/>
            <person name="Ivanova N."/>
            <person name="Mikhailova N."/>
            <person name="Pati A."/>
            <person name="Chen A."/>
            <person name="Palaniappan K."/>
            <person name="Land M."/>
            <person name="Hauser L."/>
            <person name="Jeffries C.D."/>
            <person name="Chang Y.J."/>
            <person name="Brambilla E.M."/>
            <person name="Rohde M."/>
            <person name="Spring S."/>
            <person name="Goker M."/>
            <person name="Detter J.C."/>
            <person name="Woyke T."/>
            <person name="Bristow J."/>
            <person name="Eisen J.A."/>
            <person name="Markowitz V."/>
            <person name="Hugenholtz P."/>
            <person name="Kyrpides N.C."/>
            <person name="Klenk H.P."/>
        </authorList>
    </citation>
    <scope>NUCLEOTIDE SEQUENCE [LARGE SCALE GENOMIC DNA]</scope>
    <source>
        <strain evidence="11">DSM 15286 / JCM 11887 / CIR29812</strain>
    </source>
</reference>
<evidence type="ECO:0000256" key="5">
    <source>
        <dbReference type="ARBA" id="ARBA00022989"/>
    </source>
</evidence>
<dbReference type="eggNOG" id="COG1132">
    <property type="taxonomic scope" value="Bacteria"/>
</dbReference>
<dbReference type="PROSITE" id="PS50929">
    <property type="entry name" value="ABC_TM1F"/>
    <property type="match status" value="1"/>
</dbReference>
<dbReference type="STRING" id="667014.Thein_0693"/>
<evidence type="ECO:0000313" key="11">
    <source>
        <dbReference type="Proteomes" id="UP000006793"/>
    </source>
</evidence>
<dbReference type="InterPro" id="IPR036640">
    <property type="entry name" value="ABC1_TM_sf"/>
</dbReference>
<evidence type="ECO:0000256" key="4">
    <source>
        <dbReference type="ARBA" id="ARBA00022840"/>
    </source>
</evidence>
<evidence type="ECO:0000256" key="2">
    <source>
        <dbReference type="ARBA" id="ARBA00022692"/>
    </source>
</evidence>
<protein>
    <submittedName>
        <fullName evidence="10">ABC transporter related protein</fullName>
    </submittedName>
</protein>
<organism evidence="10 11">
    <name type="scientific">Thermodesulfatator indicus (strain DSM 15286 / JCM 11887 / CIR29812)</name>
    <dbReference type="NCBI Taxonomy" id="667014"/>
    <lineage>
        <taxon>Bacteria</taxon>
        <taxon>Pseudomonadati</taxon>
        <taxon>Thermodesulfobacteriota</taxon>
        <taxon>Thermodesulfobacteria</taxon>
        <taxon>Thermodesulfobacteriales</taxon>
        <taxon>Thermodesulfatatoraceae</taxon>
        <taxon>Thermodesulfatator</taxon>
    </lineage>
</organism>
<dbReference type="Pfam" id="PF00664">
    <property type="entry name" value="ABC_membrane"/>
    <property type="match status" value="1"/>
</dbReference>
<dbReference type="InterPro" id="IPR003439">
    <property type="entry name" value="ABC_transporter-like_ATP-bd"/>
</dbReference>
<dbReference type="GO" id="GO:0015421">
    <property type="term" value="F:ABC-type oligopeptide transporter activity"/>
    <property type="evidence" value="ECO:0007669"/>
    <property type="project" value="TreeGrafter"/>
</dbReference>
<dbReference type="Proteomes" id="UP000006793">
    <property type="component" value="Chromosome"/>
</dbReference>
<dbReference type="AlphaFoldDB" id="F8AC18"/>
<feature type="domain" description="ABC transmembrane type-1" evidence="9">
    <location>
        <begin position="22"/>
        <end position="300"/>
    </location>
</feature>
<name>F8AC18_THEID</name>
<dbReference type="PANTHER" id="PTHR43394:SF1">
    <property type="entry name" value="ATP-BINDING CASSETTE SUB-FAMILY B MEMBER 10, MITOCHONDRIAL"/>
    <property type="match status" value="1"/>
</dbReference>
<dbReference type="InterPro" id="IPR017871">
    <property type="entry name" value="ABC_transporter-like_CS"/>
</dbReference>
<evidence type="ECO:0000256" key="1">
    <source>
        <dbReference type="ARBA" id="ARBA00004651"/>
    </source>
</evidence>
<evidence type="ECO:0000259" key="9">
    <source>
        <dbReference type="PROSITE" id="PS50929"/>
    </source>
</evidence>
<dbReference type="InterPro" id="IPR011527">
    <property type="entry name" value="ABC1_TM_dom"/>
</dbReference>
<dbReference type="SUPFAM" id="SSF90123">
    <property type="entry name" value="ABC transporter transmembrane region"/>
    <property type="match status" value="1"/>
</dbReference>
<evidence type="ECO:0000256" key="3">
    <source>
        <dbReference type="ARBA" id="ARBA00022741"/>
    </source>
</evidence>
<dbReference type="CDD" id="cd03251">
    <property type="entry name" value="ABCC_MsbA"/>
    <property type="match status" value="1"/>
</dbReference>
<dbReference type="SUPFAM" id="SSF52540">
    <property type="entry name" value="P-loop containing nucleoside triphosphate hydrolases"/>
    <property type="match status" value="1"/>
</dbReference>
<dbReference type="GO" id="GO:0005524">
    <property type="term" value="F:ATP binding"/>
    <property type="evidence" value="ECO:0007669"/>
    <property type="project" value="UniProtKB-KW"/>
</dbReference>
<dbReference type="InterPro" id="IPR003593">
    <property type="entry name" value="AAA+_ATPase"/>
</dbReference>
<dbReference type="PaxDb" id="667014-Thein_0693"/>
<dbReference type="CDD" id="cd18552">
    <property type="entry name" value="ABC_6TM_MsbA_like"/>
    <property type="match status" value="1"/>
</dbReference>
<gene>
    <name evidence="10" type="ordered locus">Thein_0693</name>
</gene>
<dbReference type="FunCoup" id="F8AC18">
    <property type="interactions" value="337"/>
</dbReference>
<keyword evidence="3" id="KW-0547">Nucleotide-binding</keyword>
<comment type="subcellular location">
    <subcellularLocation>
        <location evidence="1">Cell membrane</location>
        <topology evidence="1">Multi-pass membrane protein</topology>
    </subcellularLocation>
</comment>
<dbReference type="RefSeq" id="WP_013907318.1">
    <property type="nucleotide sequence ID" value="NC_015681.1"/>
</dbReference>
<dbReference type="Gene3D" id="1.20.1560.10">
    <property type="entry name" value="ABC transporter type 1, transmembrane domain"/>
    <property type="match status" value="1"/>
</dbReference>
<dbReference type="InterPro" id="IPR027417">
    <property type="entry name" value="P-loop_NTPase"/>
</dbReference>
<feature type="transmembrane region" description="Helical" evidence="7">
    <location>
        <begin position="60"/>
        <end position="83"/>
    </location>
</feature>
<keyword evidence="6 7" id="KW-0472">Membrane</keyword>
<feature type="transmembrane region" description="Helical" evidence="7">
    <location>
        <begin position="247"/>
        <end position="269"/>
    </location>
</feature>
<dbReference type="KEGG" id="tid:Thein_0693"/>
<dbReference type="FunFam" id="3.40.50.300:FF:000218">
    <property type="entry name" value="Multidrug ABC transporter ATP-binding protein"/>
    <property type="match status" value="1"/>
</dbReference>
<dbReference type="InterPro" id="IPR039421">
    <property type="entry name" value="Type_1_exporter"/>
</dbReference>
<dbReference type="SMART" id="SM00382">
    <property type="entry name" value="AAA"/>
    <property type="match status" value="1"/>
</dbReference>
<feature type="transmembrane region" description="Helical" evidence="7">
    <location>
        <begin position="20"/>
        <end position="40"/>
    </location>
</feature>
<proteinExistence type="predicted"/>
<reference evidence="11" key="1">
    <citation type="submission" date="2011-04" db="EMBL/GenBank/DDBJ databases">
        <title>The complete genome of Thermodesulfatator indicus DSM 15286.</title>
        <authorList>
            <person name="Lucas S."/>
            <person name="Copeland A."/>
            <person name="Lapidus A."/>
            <person name="Bruce D."/>
            <person name="Goodwin L."/>
            <person name="Pitluck S."/>
            <person name="Peters L."/>
            <person name="Kyrpides N."/>
            <person name="Mavromatis K."/>
            <person name="Pagani I."/>
            <person name="Ivanova N."/>
            <person name="Saunders L."/>
            <person name="Detter J.C."/>
            <person name="Tapia R."/>
            <person name="Han C."/>
            <person name="Land M."/>
            <person name="Hauser L."/>
            <person name="Markowitz V."/>
            <person name="Cheng J.-F."/>
            <person name="Hugenholtz P."/>
            <person name="Woyke T."/>
            <person name="Wu D."/>
            <person name="Spring S."/>
            <person name="Schroeder M."/>
            <person name="Brambilla E."/>
            <person name="Klenk H.-P."/>
            <person name="Eisen J.A."/>
        </authorList>
    </citation>
    <scope>NUCLEOTIDE SEQUENCE [LARGE SCALE GENOMIC DNA]</scope>
    <source>
        <strain evidence="11">DSM 15286 / JCM 11887 / CIR29812</strain>
    </source>
</reference>
<keyword evidence="2 7" id="KW-0812">Transmembrane</keyword>
<evidence type="ECO:0000313" key="10">
    <source>
        <dbReference type="EMBL" id="AEH44573.1"/>
    </source>
</evidence>
<accession>F8AC18</accession>
<keyword evidence="5 7" id="KW-1133">Transmembrane helix</keyword>
<dbReference type="Gene3D" id="3.40.50.300">
    <property type="entry name" value="P-loop containing nucleotide triphosphate hydrolases"/>
    <property type="match status" value="1"/>
</dbReference>
<evidence type="ECO:0000259" key="8">
    <source>
        <dbReference type="PROSITE" id="PS50893"/>
    </source>
</evidence>
<dbReference type="Pfam" id="PF00005">
    <property type="entry name" value="ABC_tran"/>
    <property type="match status" value="1"/>
</dbReference>
<feature type="domain" description="ABC transporter" evidence="8">
    <location>
        <begin position="335"/>
        <end position="570"/>
    </location>
</feature>
<dbReference type="EMBL" id="CP002683">
    <property type="protein sequence ID" value="AEH44573.1"/>
    <property type="molecule type" value="Genomic_DNA"/>
</dbReference>
<dbReference type="HOGENOM" id="CLU_000604_84_3_0"/>
<sequence length="574" mass="64367">MKKDSSILKLWQLVKPYWFLIFLSIIFSFIASIFSGSVAWLVKPLMDNVFLKENYHYLKFVPLAIVVVFLFRGLSVFCQAYFMRIAALKLTNKLRADIFEKLLFLPLSQVRRETSGRLVSRVINDTNIVETSLTDVFRTIVLESSTIVILIGVALWRSWDLTLLALTVLPAVALISRKLAKKSHQTRHLAQQEMANLTSHLSESLQGLKDIKVFTQEKYMLKRFNHALNQFYRFSLKLTKYNEGTKFFANLMAGVGGGAVFAYGGHLIIKGAISPGDFFSVLTAILMIFNPVKKLSSAYAKSHEALAAVERLEEFSGLPKEESGKIKAFPPKIGINFKSVTFKYPRAEEAAIENIDLLIPSGKVLAIVGPSGAGKSTLISLIPRFFDPTSGKIFLDNIDLKEFDLKSLRALIGLVSQDVILFNATVAENIAFGKPEATREEIKQAARLAYAHEFIKDLPQGYDTLLGEKGFNLSGGQRQRIAIARAILKNPPILILDEATSHLDSVSEQLVQKAMNNLMKNRTTILIAHRLSTVKNADILVVMEKGKIIAQGKHEELLQKCHVYEELYESFVRH</sequence>
<keyword evidence="4" id="KW-0067">ATP-binding</keyword>
<dbReference type="GO" id="GO:0016887">
    <property type="term" value="F:ATP hydrolysis activity"/>
    <property type="evidence" value="ECO:0007669"/>
    <property type="project" value="InterPro"/>
</dbReference>
<dbReference type="OrthoDB" id="9806127at2"/>
<evidence type="ECO:0000256" key="6">
    <source>
        <dbReference type="ARBA" id="ARBA00023136"/>
    </source>
</evidence>
<evidence type="ECO:0000256" key="7">
    <source>
        <dbReference type="SAM" id="Phobius"/>
    </source>
</evidence>